<sequence length="59" mass="6477">LILIIRIIAGFIILDMVVIGFAILIKYRLGKRGKQSDKSKESASSPKAEATPLLQKPPE</sequence>
<keyword evidence="2" id="KW-1133">Transmembrane helix</keyword>
<reference evidence="3 4" key="1">
    <citation type="submission" date="2015-09" db="EMBL/GenBank/DDBJ databases">
        <title>Draft genome of the parasitic nematode Teladorsagia circumcincta isolate WARC Sus (inbred).</title>
        <authorList>
            <person name="Mitreva M."/>
        </authorList>
    </citation>
    <scope>NUCLEOTIDE SEQUENCE [LARGE SCALE GENOMIC DNA]</scope>
    <source>
        <strain evidence="3 4">S</strain>
    </source>
</reference>
<dbReference type="EMBL" id="KZ353108">
    <property type="protein sequence ID" value="PIO61732.1"/>
    <property type="molecule type" value="Genomic_DNA"/>
</dbReference>
<name>A0A2G9TWB8_TELCI</name>
<evidence type="ECO:0000313" key="4">
    <source>
        <dbReference type="Proteomes" id="UP000230423"/>
    </source>
</evidence>
<evidence type="ECO:0000256" key="2">
    <source>
        <dbReference type="SAM" id="Phobius"/>
    </source>
</evidence>
<accession>A0A2G9TWB8</accession>
<evidence type="ECO:0000313" key="3">
    <source>
        <dbReference type="EMBL" id="PIO61732.1"/>
    </source>
</evidence>
<keyword evidence="4" id="KW-1185">Reference proteome</keyword>
<proteinExistence type="predicted"/>
<organism evidence="3 4">
    <name type="scientific">Teladorsagia circumcincta</name>
    <name type="common">Brown stomach worm</name>
    <name type="synonym">Ostertagia circumcincta</name>
    <dbReference type="NCBI Taxonomy" id="45464"/>
    <lineage>
        <taxon>Eukaryota</taxon>
        <taxon>Metazoa</taxon>
        <taxon>Ecdysozoa</taxon>
        <taxon>Nematoda</taxon>
        <taxon>Chromadorea</taxon>
        <taxon>Rhabditida</taxon>
        <taxon>Rhabditina</taxon>
        <taxon>Rhabditomorpha</taxon>
        <taxon>Strongyloidea</taxon>
        <taxon>Trichostrongylidae</taxon>
        <taxon>Teladorsagia</taxon>
    </lineage>
</organism>
<keyword evidence="2" id="KW-0472">Membrane</keyword>
<gene>
    <name evidence="3" type="ORF">TELCIR_16735</name>
</gene>
<evidence type="ECO:0000256" key="1">
    <source>
        <dbReference type="SAM" id="MobiDB-lite"/>
    </source>
</evidence>
<feature type="non-terminal residue" evidence="3">
    <location>
        <position position="1"/>
    </location>
</feature>
<keyword evidence="2" id="KW-0812">Transmembrane</keyword>
<dbReference type="AlphaFoldDB" id="A0A2G9TWB8"/>
<feature type="region of interest" description="Disordered" evidence="1">
    <location>
        <begin position="31"/>
        <end position="59"/>
    </location>
</feature>
<protein>
    <submittedName>
        <fullName evidence="3">Uncharacterized protein</fullName>
    </submittedName>
</protein>
<dbReference type="Proteomes" id="UP000230423">
    <property type="component" value="Unassembled WGS sequence"/>
</dbReference>
<feature type="transmembrane region" description="Helical" evidence="2">
    <location>
        <begin position="6"/>
        <end position="25"/>
    </location>
</feature>